<gene>
    <name evidence="2" type="ORF">VOLCADRAFT_96830</name>
</gene>
<name>D8UB62_VOLCA</name>
<dbReference type="Proteomes" id="UP000001058">
    <property type="component" value="Unassembled WGS sequence"/>
</dbReference>
<dbReference type="RefSeq" id="XP_002955915.1">
    <property type="nucleotide sequence ID" value="XM_002955869.1"/>
</dbReference>
<feature type="region of interest" description="Disordered" evidence="1">
    <location>
        <begin position="252"/>
        <end position="279"/>
    </location>
</feature>
<reference evidence="2 3" key="1">
    <citation type="journal article" date="2010" name="Science">
        <title>Genomic analysis of organismal complexity in the multicellular green alga Volvox carteri.</title>
        <authorList>
            <person name="Prochnik S.E."/>
            <person name="Umen J."/>
            <person name="Nedelcu A.M."/>
            <person name="Hallmann A."/>
            <person name="Miller S.M."/>
            <person name="Nishii I."/>
            <person name="Ferris P."/>
            <person name="Kuo A."/>
            <person name="Mitros T."/>
            <person name="Fritz-Laylin L.K."/>
            <person name="Hellsten U."/>
            <person name="Chapman J."/>
            <person name="Simakov O."/>
            <person name="Rensing S.A."/>
            <person name="Terry A."/>
            <person name="Pangilinan J."/>
            <person name="Kapitonov V."/>
            <person name="Jurka J."/>
            <person name="Salamov A."/>
            <person name="Shapiro H."/>
            <person name="Schmutz J."/>
            <person name="Grimwood J."/>
            <person name="Lindquist E."/>
            <person name="Lucas S."/>
            <person name="Grigoriev I.V."/>
            <person name="Schmitt R."/>
            <person name="Kirk D."/>
            <person name="Rokhsar D.S."/>
        </authorList>
    </citation>
    <scope>NUCLEOTIDE SEQUENCE [LARGE SCALE GENOMIC DNA]</scope>
    <source>
        <strain evidence="3">f. Nagariensis / Eve</strain>
    </source>
</reference>
<dbReference type="InParanoid" id="D8UB62"/>
<organism evidence="3">
    <name type="scientific">Volvox carteri f. nagariensis</name>
    <dbReference type="NCBI Taxonomy" id="3068"/>
    <lineage>
        <taxon>Eukaryota</taxon>
        <taxon>Viridiplantae</taxon>
        <taxon>Chlorophyta</taxon>
        <taxon>core chlorophytes</taxon>
        <taxon>Chlorophyceae</taxon>
        <taxon>CS clade</taxon>
        <taxon>Chlamydomonadales</taxon>
        <taxon>Volvocaceae</taxon>
        <taxon>Volvox</taxon>
    </lineage>
</organism>
<dbReference type="KEGG" id="vcn:VOLCADRAFT_96830"/>
<protein>
    <submittedName>
        <fullName evidence="2">Uncharacterized protein</fullName>
    </submittedName>
</protein>
<evidence type="ECO:0000313" key="3">
    <source>
        <dbReference type="Proteomes" id="UP000001058"/>
    </source>
</evidence>
<evidence type="ECO:0000313" key="2">
    <source>
        <dbReference type="EMBL" id="EFJ43116.1"/>
    </source>
</evidence>
<dbReference type="EMBL" id="GL378376">
    <property type="protein sequence ID" value="EFJ43116.1"/>
    <property type="molecule type" value="Genomic_DNA"/>
</dbReference>
<sequence length="524" mass="52341">MQRSPVGVMGVVPEGPTPSIVARPGESARPQTRAGGCRSIPSKNGFSCWARVPSSPANEAWIGAAATGAASCSSHVTPRPPPGSALQRFGSCRRYLVRQTSNASGSGGGGGGGAAAVPVSPDNSPPATIATESLVAISPLTPQSVVLEVPVMMLDTAEAALLCGAGGGAADGGPTAPSFLEPPKPPVRRLLPPLLRASQALSIDVPLVAADDGISGTVAGSSPTLPTRRGGGGLCGGGGSAVNPRGCIGNGGQDSCAEPQEGAMSTSAMELPLPPPSPPPLPLTVDMYELPSARGRRSLPPMDPLRTSTLAVPPTFDSHEAEQGTAAAVDMAAMPSESSYNAASPPGTLDATTAASMSVFAVRCSIPPRVPWDLDGQASLEPHGALGVSATEAVGNLHGDGGGDDVDGVTAAAAVVTPRNLLVRQASSFHYTSGGTGSAGGALVAPDIPRLRSRSSAMMPEVPLMALLIGGGGNLAGSGSGSVSASASKERGQHTDLSLRDAYVRTNKQTNRSAWGCIARLYMA</sequence>
<feature type="compositionally biased region" description="Low complexity" evidence="1">
    <location>
        <begin position="1"/>
        <end position="18"/>
    </location>
</feature>
<dbReference type="AlphaFoldDB" id="D8UB62"/>
<accession>D8UB62</accession>
<proteinExistence type="predicted"/>
<dbReference type="GeneID" id="9614784"/>
<keyword evidence="3" id="KW-1185">Reference proteome</keyword>
<evidence type="ECO:0000256" key="1">
    <source>
        <dbReference type="SAM" id="MobiDB-lite"/>
    </source>
</evidence>
<feature type="region of interest" description="Disordered" evidence="1">
    <location>
        <begin position="1"/>
        <end position="38"/>
    </location>
</feature>